<organism evidence="2">
    <name type="scientific">Myoviridae sp. ctUPB15</name>
    <dbReference type="NCBI Taxonomy" id="2825116"/>
    <lineage>
        <taxon>Viruses</taxon>
        <taxon>Duplodnaviria</taxon>
        <taxon>Heunggongvirae</taxon>
        <taxon>Uroviricota</taxon>
        <taxon>Caudoviricetes</taxon>
    </lineage>
</organism>
<dbReference type="Pfam" id="PF13443">
    <property type="entry name" value="HTH_26"/>
    <property type="match status" value="1"/>
</dbReference>
<protein>
    <submittedName>
        <fullName evidence="2">Helix-turn-helix domain protein</fullName>
    </submittedName>
</protein>
<evidence type="ECO:0000259" key="1">
    <source>
        <dbReference type="PROSITE" id="PS50943"/>
    </source>
</evidence>
<dbReference type="GO" id="GO:0003677">
    <property type="term" value="F:DNA binding"/>
    <property type="evidence" value="ECO:0007669"/>
    <property type="project" value="InterPro"/>
</dbReference>
<name>A0A8S5PVX3_9CAUD</name>
<dbReference type="EMBL" id="BK015516">
    <property type="protein sequence ID" value="DAE10605.1"/>
    <property type="molecule type" value="Genomic_DNA"/>
</dbReference>
<proteinExistence type="predicted"/>
<dbReference type="CDD" id="cd00093">
    <property type="entry name" value="HTH_XRE"/>
    <property type="match status" value="1"/>
</dbReference>
<dbReference type="Gene3D" id="1.10.260.40">
    <property type="entry name" value="lambda repressor-like DNA-binding domains"/>
    <property type="match status" value="1"/>
</dbReference>
<dbReference type="SUPFAM" id="SSF47413">
    <property type="entry name" value="lambda repressor-like DNA-binding domains"/>
    <property type="match status" value="1"/>
</dbReference>
<dbReference type="InterPro" id="IPR010982">
    <property type="entry name" value="Lambda_DNA-bd_dom_sf"/>
</dbReference>
<dbReference type="SMART" id="SM00530">
    <property type="entry name" value="HTH_XRE"/>
    <property type="match status" value="1"/>
</dbReference>
<feature type="domain" description="HTH cro/C1-type" evidence="1">
    <location>
        <begin position="7"/>
        <end position="62"/>
    </location>
</feature>
<evidence type="ECO:0000313" key="2">
    <source>
        <dbReference type="EMBL" id="DAE10605.1"/>
    </source>
</evidence>
<dbReference type="InterPro" id="IPR001387">
    <property type="entry name" value="Cro/C1-type_HTH"/>
</dbReference>
<sequence length="135" mass="15302">MGIGTNLKIALGEYGLTVAELSRKTGISTNTFYSMIKRDNEKISPDMLKKICENTEITVYDLITDYDEFAAKYYDPNATKEEQAIGDYILTKMGNDNALGEIIEAYDSLNDMGKKVAHERITELLEIPKYRKDTE</sequence>
<accession>A0A8S5PVX3</accession>
<dbReference type="PROSITE" id="PS50943">
    <property type="entry name" value="HTH_CROC1"/>
    <property type="match status" value="1"/>
</dbReference>
<reference evidence="2" key="1">
    <citation type="journal article" date="2021" name="Proc. Natl. Acad. Sci. U.S.A.">
        <title>A Catalog of Tens of Thousands of Viruses from Human Metagenomes Reveals Hidden Associations with Chronic Diseases.</title>
        <authorList>
            <person name="Tisza M.J."/>
            <person name="Buck C.B."/>
        </authorList>
    </citation>
    <scope>NUCLEOTIDE SEQUENCE</scope>
    <source>
        <strain evidence="2">CtUPB15</strain>
    </source>
</reference>